<dbReference type="AlphaFoldDB" id="A0A1F6GG24"/>
<evidence type="ECO:0000313" key="3">
    <source>
        <dbReference type="Proteomes" id="UP000178449"/>
    </source>
</evidence>
<evidence type="ECO:0000313" key="2">
    <source>
        <dbReference type="EMBL" id="OGG97048.1"/>
    </source>
</evidence>
<proteinExistence type="predicted"/>
<organism evidence="2 3">
    <name type="scientific">Candidatus Lambdaproteobacteria bacterium RIFOXYD2_FULL_50_16</name>
    <dbReference type="NCBI Taxonomy" id="1817772"/>
    <lineage>
        <taxon>Bacteria</taxon>
        <taxon>Pseudomonadati</taxon>
        <taxon>Pseudomonadota</taxon>
        <taxon>Candidatus Lambdaproteobacteria</taxon>
    </lineage>
</organism>
<feature type="chain" id="PRO_5009524667" description="Lipoprotein" evidence="1">
    <location>
        <begin position="20"/>
        <end position="110"/>
    </location>
</feature>
<accession>A0A1F6GG24</accession>
<feature type="signal peptide" evidence="1">
    <location>
        <begin position="1"/>
        <end position="19"/>
    </location>
</feature>
<sequence>MRRGWVLLGLLLAACSAQAGSVSWGQLAYQSQSLRGRTVTLDTRLHLEENLISKPVGYSKEGRRVFFLMKDDRFKELQEKCGHVCVLSGTFEIDWAGRITMIDYQFPETE</sequence>
<comment type="caution">
    <text evidence="2">The sequence shown here is derived from an EMBL/GenBank/DDBJ whole genome shotgun (WGS) entry which is preliminary data.</text>
</comment>
<keyword evidence="1" id="KW-0732">Signal</keyword>
<evidence type="ECO:0008006" key="4">
    <source>
        <dbReference type="Google" id="ProtNLM"/>
    </source>
</evidence>
<dbReference type="STRING" id="1817772.A2527_03040"/>
<gene>
    <name evidence="2" type="ORF">A2527_03040</name>
</gene>
<dbReference type="EMBL" id="MFNE01000006">
    <property type="protein sequence ID" value="OGG97048.1"/>
    <property type="molecule type" value="Genomic_DNA"/>
</dbReference>
<protein>
    <recommendedName>
        <fullName evidence="4">Lipoprotein</fullName>
    </recommendedName>
</protein>
<dbReference type="Proteomes" id="UP000178449">
    <property type="component" value="Unassembled WGS sequence"/>
</dbReference>
<evidence type="ECO:0000256" key="1">
    <source>
        <dbReference type="SAM" id="SignalP"/>
    </source>
</evidence>
<dbReference type="PROSITE" id="PS51257">
    <property type="entry name" value="PROKAR_LIPOPROTEIN"/>
    <property type="match status" value="1"/>
</dbReference>
<reference evidence="2 3" key="1">
    <citation type="journal article" date="2016" name="Nat. Commun.">
        <title>Thousands of microbial genomes shed light on interconnected biogeochemical processes in an aquifer system.</title>
        <authorList>
            <person name="Anantharaman K."/>
            <person name="Brown C.T."/>
            <person name="Hug L.A."/>
            <person name="Sharon I."/>
            <person name="Castelle C.J."/>
            <person name="Probst A.J."/>
            <person name="Thomas B.C."/>
            <person name="Singh A."/>
            <person name="Wilkins M.J."/>
            <person name="Karaoz U."/>
            <person name="Brodie E.L."/>
            <person name="Williams K.H."/>
            <person name="Hubbard S.S."/>
            <person name="Banfield J.F."/>
        </authorList>
    </citation>
    <scope>NUCLEOTIDE SEQUENCE [LARGE SCALE GENOMIC DNA]</scope>
</reference>
<name>A0A1F6GG24_9PROT</name>